<name>A0A2T3W3H9_9DEIO</name>
<protein>
    <submittedName>
        <fullName evidence="1">Uncharacterized protein</fullName>
    </submittedName>
</protein>
<sequence>MTIKIRLRGKHKAVRGTLLRLTTREARQLQRRALLAPVIRLPFAQGFSLGGGTLHRHPGNTQMFTSPDLLLSEPYDWGPQGRPAVKPFRYVPGQGWDMGED</sequence>
<evidence type="ECO:0000313" key="1">
    <source>
        <dbReference type="EMBL" id="PTA66445.1"/>
    </source>
</evidence>
<dbReference type="Proteomes" id="UP000240317">
    <property type="component" value="Unassembled WGS sequence"/>
</dbReference>
<dbReference type="OrthoDB" id="532424at2"/>
<reference evidence="1 2" key="1">
    <citation type="submission" date="2018-03" db="EMBL/GenBank/DDBJ databases">
        <title>Draft genome of Deinococcus sp. OD32.</title>
        <authorList>
            <person name="Wang X.-P."/>
            <person name="Du Z.-J."/>
        </authorList>
    </citation>
    <scope>NUCLEOTIDE SEQUENCE [LARGE SCALE GENOMIC DNA]</scope>
    <source>
        <strain evidence="1 2">OD32</strain>
    </source>
</reference>
<evidence type="ECO:0000313" key="2">
    <source>
        <dbReference type="Proteomes" id="UP000240317"/>
    </source>
</evidence>
<gene>
    <name evidence="1" type="ORF">C8263_17780</name>
</gene>
<comment type="caution">
    <text evidence="1">The sequence shown here is derived from an EMBL/GenBank/DDBJ whole genome shotgun (WGS) entry which is preliminary data.</text>
</comment>
<proteinExistence type="predicted"/>
<accession>A0A2T3W3H9</accession>
<organism evidence="1 2">
    <name type="scientific">Deinococcus arcticus</name>
    <dbReference type="NCBI Taxonomy" id="2136176"/>
    <lineage>
        <taxon>Bacteria</taxon>
        <taxon>Thermotogati</taxon>
        <taxon>Deinococcota</taxon>
        <taxon>Deinococci</taxon>
        <taxon>Deinococcales</taxon>
        <taxon>Deinococcaceae</taxon>
        <taxon>Deinococcus</taxon>
    </lineage>
</organism>
<keyword evidence="2" id="KW-1185">Reference proteome</keyword>
<dbReference type="EMBL" id="PYSV01000031">
    <property type="protein sequence ID" value="PTA66445.1"/>
    <property type="molecule type" value="Genomic_DNA"/>
</dbReference>
<dbReference type="AlphaFoldDB" id="A0A2T3W3H9"/>
<dbReference type="RefSeq" id="WP_107139475.1">
    <property type="nucleotide sequence ID" value="NZ_PYSV01000031.1"/>
</dbReference>